<dbReference type="Gene3D" id="3.30.40.10">
    <property type="entry name" value="Zinc/RING finger domain, C3HC4 (zinc finger)"/>
    <property type="match status" value="1"/>
</dbReference>
<dbReference type="STRING" id="81985.R0GG18"/>
<dbReference type="GO" id="GO:0008270">
    <property type="term" value="F:zinc ion binding"/>
    <property type="evidence" value="ECO:0007669"/>
    <property type="project" value="UniProtKB-KW"/>
</dbReference>
<evidence type="ECO:0000256" key="3">
    <source>
        <dbReference type="ARBA" id="ARBA00022833"/>
    </source>
</evidence>
<accession>R0GG18</accession>
<dbReference type="AlphaFoldDB" id="R0GG18"/>
<dbReference type="PROSITE" id="PS50089">
    <property type="entry name" value="ZF_RING_2"/>
    <property type="match status" value="1"/>
</dbReference>
<dbReference type="GO" id="GO:0005634">
    <property type="term" value="C:nucleus"/>
    <property type="evidence" value="ECO:0007669"/>
    <property type="project" value="TreeGrafter"/>
</dbReference>
<evidence type="ECO:0000256" key="2">
    <source>
        <dbReference type="ARBA" id="ARBA00022771"/>
    </source>
</evidence>
<sequence length="237" mass="27060">MDSSDIEYTVTSSMHAIYPFAAELTCAEVIRRRIRLETETLYLPDQTIDHKTSFIPLYVQKDVLCFTPCPYGTIYISKPVSFSLNCRGISHIMCRFGEANDCFTISREIDEALARVLLKGRAVTQVKIWKITTKDYEVDAESEKLLTERCCSVPADDDDDDSPTIKLLRYNLNGSTGCVICMDEYVEGSVVVKLPCEHDFHGVCINQWSQIKQHCPLCRFQISLSSSFSFFLWIFDL</sequence>
<dbReference type="Pfam" id="PF13639">
    <property type="entry name" value="zf-RING_2"/>
    <property type="match status" value="1"/>
</dbReference>
<dbReference type="PANTHER" id="PTHR45931:SF16">
    <property type="entry name" value="RING_U-BOX SUPERFAMILY PROTEIN"/>
    <property type="match status" value="1"/>
</dbReference>
<name>R0GG18_9BRAS</name>
<dbReference type="InterPro" id="IPR013083">
    <property type="entry name" value="Znf_RING/FYVE/PHD"/>
</dbReference>
<dbReference type="Proteomes" id="UP000029121">
    <property type="component" value="Unassembled WGS sequence"/>
</dbReference>
<evidence type="ECO:0000259" key="5">
    <source>
        <dbReference type="PROSITE" id="PS50089"/>
    </source>
</evidence>
<dbReference type="InterPro" id="IPR051834">
    <property type="entry name" value="RING_finger_E3_ligase"/>
</dbReference>
<dbReference type="eggNOG" id="KOG4628">
    <property type="taxonomic scope" value="Eukaryota"/>
</dbReference>
<dbReference type="InterPro" id="IPR001841">
    <property type="entry name" value="Znf_RING"/>
</dbReference>
<dbReference type="GO" id="GO:0006511">
    <property type="term" value="P:ubiquitin-dependent protein catabolic process"/>
    <property type="evidence" value="ECO:0007669"/>
    <property type="project" value="TreeGrafter"/>
</dbReference>
<dbReference type="GO" id="GO:0061630">
    <property type="term" value="F:ubiquitin protein ligase activity"/>
    <property type="evidence" value="ECO:0007669"/>
    <property type="project" value="TreeGrafter"/>
</dbReference>
<keyword evidence="3" id="KW-0862">Zinc</keyword>
<keyword evidence="7" id="KW-1185">Reference proteome</keyword>
<evidence type="ECO:0000313" key="6">
    <source>
        <dbReference type="EMBL" id="EOA34601.1"/>
    </source>
</evidence>
<evidence type="ECO:0000313" key="7">
    <source>
        <dbReference type="Proteomes" id="UP000029121"/>
    </source>
</evidence>
<dbReference type="SMART" id="SM00184">
    <property type="entry name" value="RING"/>
    <property type="match status" value="1"/>
</dbReference>
<keyword evidence="1" id="KW-0479">Metal-binding</keyword>
<reference evidence="7" key="1">
    <citation type="journal article" date="2013" name="Nat. Genet.">
        <title>The Capsella rubella genome and the genomic consequences of rapid mating system evolution.</title>
        <authorList>
            <person name="Slotte T."/>
            <person name="Hazzouri K.M."/>
            <person name="Agren J.A."/>
            <person name="Koenig D."/>
            <person name="Maumus F."/>
            <person name="Guo Y.L."/>
            <person name="Steige K."/>
            <person name="Platts A.E."/>
            <person name="Escobar J.S."/>
            <person name="Newman L.K."/>
            <person name="Wang W."/>
            <person name="Mandakova T."/>
            <person name="Vello E."/>
            <person name="Smith L.M."/>
            <person name="Henz S.R."/>
            <person name="Steffen J."/>
            <person name="Takuno S."/>
            <person name="Brandvain Y."/>
            <person name="Coop G."/>
            <person name="Andolfatto P."/>
            <person name="Hu T.T."/>
            <person name="Blanchette M."/>
            <person name="Clark R.M."/>
            <person name="Quesneville H."/>
            <person name="Nordborg M."/>
            <person name="Gaut B.S."/>
            <person name="Lysak M.A."/>
            <person name="Jenkins J."/>
            <person name="Grimwood J."/>
            <person name="Chapman J."/>
            <person name="Prochnik S."/>
            <person name="Shu S."/>
            <person name="Rokhsar D."/>
            <person name="Schmutz J."/>
            <person name="Weigel D."/>
            <person name="Wright S.I."/>
        </authorList>
    </citation>
    <scope>NUCLEOTIDE SEQUENCE [LARGE SCALE GENOMIC DNA]</scope>
    <source>
        <strain evidence="7">cv. Monte Gargano</strain>
    </source>
</reference>
<evidence type="ECO:0000256" key="4">
    <source>
        <dbReference type="PROSITE-ProRule" id="PRU00175"/>
    </source>
</evidence>
<evidence type="ECO:0000256" key="1">
    <source>
        <dbReference type="ARBA" id="ARBA00022723"/>
    </source>
</evidence>
<protein>
    <recommendedName>
        <fullName evidence="5">RING-type domain-containing protein</fullName>
    </recommendedName>
</protein>
<dbReference type="EMBL" id="KB870806">
    <property type="protein sequence ID" value="EOA34601.1"/>
    <property type="molecule type" value="Genomic_DNA"/>
</dbReference>
<keyword evidence="2 4" id="KW-0863">Zinc-finger</keyword>
<organism evidence="6 7">
    <name type="scientific">Capsella rubella</name>
    <dbReference type="NCBI Taxonomy" id="81985"/>
    <lineage>
        <taxon>Eukaryota</taxon>
        <taxon>Viridiplantae</taxon>
        <taxon>Streptophyta</taxon>
        <taxon>Embryophyta</taxon>
        <taxon>Tracheophyta</taxon>
        <taxon>Spermatophyta</taxon>
        <taxon>Magnoliopsida</taxon>
        <taxon>eudicotyledons</taxon>
        <taxon>Gunneridae</taxon>
        <taxon>Pentapetalae</taxon>
        <taxon>rosids</taxon>
        <taxon>malvids</taxon>
        <taxon>Brassicales</taxon>
        <taxon>Brassicaceae</taxon>
        <taxon>Camelineae</taxon>
        <taxon>Capsella</taxon>
    </lineage>
</organism>
<dbReference type="SUPFAM" id="SSF57850">
    <property type="entry name" value="RING/U-box"/>
    <property type="match status" value="1"/>
</dbReference>
<dbReference type="PANTHER" id="PTHR45931">
    <property type="entry name" value="SI:CH211-59O9.10"/>
    <property type="match status" value="1"/>
</dbReference>
<proteinExistence type="predicted"/>
<gene>
    <name evidence="6" type="ORF">CARUB_v10022159mg</name>
</gene>
<feature type="domain" description="RING-type" evidence="5">
    <location>
        <begin position="178"/>
        <end position="219"/>
    </location>
</feature>